<dbReference type="GO" id="GO:0016779">
    <property type="term" value="F:nucleotidyltransferase activity"/>
    <property type="evidence" value="ECO:0007669"/>
    <property type="project" value="UniProtKB-KW"/>
</dbReference>
<keyword evidence="2 9" id="KW-0328">Glycosyltransferase</keyword>
<dbReference type="PANTHER" id="PTHR45641:SF1">
    <property type="entry name" value="AAA+ ATPASE DOMAIN-CONTAINING PROTEIN"/>
    <property type="match status" value="1"/>
</dbReference>
<sequence>MEKYNLSFIELDENQNHEDFVIVWLSLDDVPNSTTNFKNYLKKYDSCEACINYMRNFRSERKIFLVLLMDVEYLSVFEELSQIQSVYILKNYNKNFRFNTQDHPKLVGLFENIDELISRLRKDIILTYKSDISTNTSTLNENKIEQSLTNLHCNTLTILWYHYFICYLIKYPSFNMEKLKQLMIKRCRLEYENNKSELIKINDFDKDCSNDNILNWYTKDSFVYRLLNKAFRTRNMNFICQFQYFFIGLYQKFQELSKKQKEIYPLTVYRGQILNINDLKRLQSNGEPLISINTFLSTSRSEEVARSFIFDAPLSVLFKINIKNITNNRFRPFIDISSYSSMPYEQEILFFAGTIFSVDSIQQENNSTWIIELTLNNEICEHIEDLIDDFQNHIPHFKNNHYLFMKTDDFRMIKQYYHILTREEFSLNNVSINMIYIHVAFIFSNLGCYEKAIELYNKYLLINYVSIDNPQAKVIHMIIGYLHYHLSVYDNAFIHYGIVLSLLDETNLLSIELYNHIGDVWNNMDNIDHAISCYQQALNIGSANDIVRSDIDQKINDLHLKKKNLIENSIYERQINDIDEHHRSIINPDNETQLKNYQCQLNDGHNLTSVQRIDVFYQIGICLMRKGDSHQALQIFSKAKQMIISGQLDNEINSKSIRHVDLSYQIGLCLMNKGDFPQALNSLLEAEQIIIKDPPVWDRFPQLLATLYDNIAILYFLLHEPFQALFMWKKSNDIKTNFSYG</sequence>
<keyword evidence="9" id="KW-0521">NADP</keyword>
<gene>
    <name evidence="11" type="ORF">BJG266_LOCUS30634</name>
    <name evidence="10" type="ORF">QVE165_LOCUS25176</name>
</gene>
<keyword evidence="6 8" id="KW-0802">TPR repeat</keyword>
<evidence type="ECO:0000313" key="12">
    <source>
        <dbReference type="Proteomes" id="UP000663832"/>
    </source>
</evidence>
<evidence type="ECO:0000256" key="5">
    <source>
        <dbReference type="ARBA" id="ARBA00022737"/>
    </source>
</evidence>
<dbReference type="SUPFAM" id="SSF48452">
    <property type="entry name" value="TPR-like"/>
    <property type="match status" value="1"/>
</dbReference>
<reference evidence="11" key="1">
    <citation type="submission" date="2021-02" db="EMBL/GenBank/DDBJ databases">
        <authorList>
            <person name="Nowell W R."/>
        </authorList>
    </citation>
    <scope>NUCLEOTIDE SEQUENCE</scope>
</reference>
<dbReference type="Gene3D" id="3.90.176.10">
    <property type="entry name" value="Toxin ADP-ribosyltransferase, Chain A, domain 1"/>
    <property type="match status" value="1"/>
</dbReference>
<comment type="similarity">
    <text evidence="1 9">Belongs to the Arg-specific ADP-ribosyltransferase family.</text>
</comment>
<evidence type="ECO:0000313" key="11">
    <source>
        <dbReference type="EMBL" id="CAF1270439.1"/>
    </source>
</evidence>
<evidence type="ECO:0000256" key="3">
    <source>
        <dbReference type="ARBA" id="ARBA00022679"/>
    </source>
</evidence>
<dbReference type="OrthoDB" id="9994557at2759"/>
<evidence type="ECO:0000256" key="8">
    <source>
        <dbReference type="PROSITE-ProRule" id="PRU00339"/>
    </source>
</evidence>
<dbReference type="Pfam" id="PF01129">
    <property type="entry name" value="ART"/>
    <property type="match status" value="1"/>
</dbReference>
<evidence type="ECO:0000256" key="1">
    <source>
        <dbReference type="ARBA" id="ARBA00009558"/>
    </source>
</evidence>
<keyword evidence="12" id="KW-1185">Reference proteome</keyword>
<name>A0A815BJB8_9BILA</name>
<evidence type="ECO:0000256" key="7">
    <source>
        <dbReference type="ARBA" id="ARBA00047597"/>
    </source>
</evidence>
<dbReference type="PANTHER" id="PTHR45641">
    <property type="entry name" value="TETRATRICOPEPTIDE REPEAT PROTEIN (AFU_ORTHOLOGUE AFUA_6G03870)"/>
    <property type="match status" value="1"/>
</dbReference>
<dbReference type="InterPro" id="IPR019734">
    <property type="entry name" value="TPR_rpt"/>
</dbReference>
<dbReference type="InterPro" id="IPR000768">
    <property type="entry name" value="ART"/>
</dbReference>
<protein>
    <recommendedName>
        <fullName evidence="9">NAD(P)(+)--arginine ADP-ribosyltransferase</fullName>
        <ecNumber evidence="9">2.4.2.31</ecNumber>
    </recommendedName>
    <alternativeName>
        <fullName evidence="9">Mono(ADP-ribosyl)transferase</fullName>
    </alternativeName>
</protein>
<evidence type="ECO:0000313" key="13">
    <source>
        <dbReference type="Proteomes" id="UP000663877"/>
    </source>
</evidence>
<dbReference type="EMBL" id="CAJNOM010000181">
    <property type="protein sequence ID" value="CAF1189764.1"/>
    <property type="molecule type" value="Genomic_DNA"/>
</dbReference>
<dbReference type="PROSITE" id="PS51996">
    <property type="entry name" value="TR_MART"/>
    <property type="match status" value="1"/>
</dbReference>
<evidence type="ECO:0000256" key="4">
    <source>
        <dbReference type="ARBA" id="ARBA00022695"/>
    </source>
</evidence>
<evidence type="ECO:0000256" key="6">
    <source>
        <dbReference type="ARBA" id="ARBA00022803"/>
    </source>
</evidence>
<keyword evidence="4" id="KW-0548">Nucleotidyltransferase</keyword>
<comment type="caution">
    <text evidence="11">The sequence shown here is derived from an EMBL/GenBank/DDBJ whole genome shotgun (WGS) entry which is preliminary data.</text>
</comment>
<dbReference type="PROSITE" id="PS50005">
    <property type="entry name" value="TPR"/>
    <property type="match status" value="1"/>
</dbReference>
<dbReference type="Proteomes" id="UP000663877">
    <property type="component" value="Unassembled WGS sequence"/>
</dbReference>
<dbReference type="AlphaFoldDB" id="A0A815BJB8"/>
<evidence type="ECO:0000256" key="2">
    <source>
        <dbReference type="ARBA" id="ARBA00022676"/>
    </source>
</evidence>
<dbReference type="GO" id="GO:0106274">
    <property type="term" value="F:NAD+-protein-arginine ADP-ribosyltransferase activity"/>
    <property type="evidence" value="ECO:0007669"/>
    <property type="project" value="UniProtKB-EC"/>
</dbReference>
<dbReference type="InterPro" id="IPR011990">
    <property type="entry name" value="TPR-like_helical_dom_sf"/>
</dbReference>
<dbReference type="Gene3D" id="1.25.40.10">
    <property type="entry name" value="Tetratricopeptide repeat domain"/>
    <property type="match status" value="2"/>
</dbReference>
<dbReference type="Proteomes" id="UP000663832">
    <property type="component" value="Unassembled WGS sequence"/>
</dbReference>
<dbReference type="Pfam" id="PF13181">
    <property type="entry name" value="TPR_8"/>
    <property type="match status" value="1"/>
</dbReference>
<dbReference type="EC" id="2.4.2.31" evidence="9"/>
<dbReference type="SUPFAM" id="SSF56399">
    <property type="entry name" value="ADP-ribosylation"/>
    <property type="match status" value="1"/>
</dbReference>
<proteinExistence type="inferred from homology"/>
<evidence type="ECO:0000313" key="10">
    <source>
        <dbReference type="EMBL" id="CAF1189764.1"/>
    </source>
</evidence>
<dbReference type="SMART" id="SM00028">
    <property type="entry name" value="TPR"/>
    <property type="match status" value="5"/>
</dbReference>
<dbReference type="EMBL" id="CAJNOI010000407">
    <property type="protein sequence ID" value="CAF1270439.1"/>
    <property type="molecule type" value="Genomic_DNA"/>
</dbReference>
<evidence type="ECO:0000256" key="9">
    <source>
        <dbReference type="RuleBase" id="RU361228"/>
    </source>
</evidence>
<organism evidence="11 13">
    <name type="scientific">Adineta steineri</name>
    <dbReference type="NCBI Taxonomy" id="433720"/>
    <lineage>
        <taxon>Eukaryota</taxon>
        <taxon>Metazoa</taxon>
        <taxon>Spiralia</taxon>
        <taxon>Gnathifera</taxon>
        <taxon>Rotifera</taxon>
        <taxon>Eurotatoria</taxon>
        <taxon>Bdelloidea</taxon>
        <taxon>Adinetida</taxon>
        <taxon>Adinetidae</taxon>
        <taxon>Adineta</taxon>
    </lineage>
</organism>
<feature type="repeat" description="TPR" evidence="8">
    <location>
        <begin position="511"/>
        <end position="544"/>
    </location>
</feature>
<comment type="catalytic activity">
    <reaction evidence="7 9">
        <text>L-arginyl-[protein] + NAD(+) = N(omega)-(ADP-D-ribosyl)-L-arginyl-[protein] + nicotinamide + H(+)</text>
        <dbReference type="Rhea" id="RHEA:19149"/>
        <dbReference type="Rhea" id="RHEA-COMP:10532"/>
        <dbReference type="Rhea" id="RHEA-COMP:15087"/>
        <dbReference type="ChEBI" id="CHEBI:15378"/>
        <dbReference type="ChEBI" id="CHEBI:17154"/>
        <dbReference type="ChEBI" id="CHEBI:29965"/>
        <dbReference type="ChEBI" id="CHEBI:57540"/>
        <dbReference type="ChEBI" id="CHEBI:142554"/>
        <dbReference type="EC" id="2.4.2.31"/>
    </reaction>
</comment>
<keyword evidence="5" id="KW-0677">Repeat</keyword>
<keyword evidence="9" id="KW-0520">NAD</keyword>
<keyword evidence="3 9" id="KW-0808">Transferase</keyword>
<accession>A0A815BJB8</accession>